<gene>
    <name evidence="6" type="ORF">PV04_01760</name>
</gene>
<dbReference type="GO" id="GO:0001228">
    <property type="term" value="F:DNA-binding transcription activator activity, RNA polymerase II-specific"/>
    <property type="evidence" value="ECO:0007669"/>
    <property type="project" value="TreeGrafter"/>
</dbReference>
<reference evidence="6 7" key="1">
    <citation type="submission" date="2015-01" db="EMBL/GenBank/DDBJ databases">
        <title>The Genome Sequence of Capronia semiimmersa CBS27337.</title>
        <authorList>
            <consortium name="The Broad Institute Genomics Platform"/>
            <person name="Cuomo C."/>
            <person name="de Hoog S."/>
            <person name="Gorbushina A."/>
            <person name="Stielow B."/>
            <person name="Teixiera M."/>
            <person name="Abouelleil A."/>
            <person name="Chapman S.B."/>
            <person name="Priest M."/>
            <person name="Young S.K."/>
            <person name="Wortman J."/>
            <person name="Nusbaum C."/>
            <person name="Birren B."/>
        </authorList>
    </citation>
    <scope>NUCLEOTIDE SEQUENCE [LARGE SCALE GENOMIC DNA]</scope>
    <source>
        <strain evidence="6 7">CBS 27337</strain>
    </source>
</reference>
<name>A0A0D2D7V8_9EURO</name>
<sequence length="343" mass="37907">MSDIFRPLFRSVEDKVASRREQLRKAQKTFRDRRDQYLKTLEKTVGRLHGNEARLQNEIEHLKRELALTKLRLADSEAKLSQFREPSDPGHGASNGWRNFTYPSRENGAKSYLSPSNDSATGEADSFASSTTTLVWVETKNDQPVQLHVQPQDGDGEGHPLPNLHMRRGLLPAYVAQLDVVVVAMEFVLKLESPCLPHLHANADDSISASDSPPSAKSSLHGHVHTASAAILCCSPSSSPLTSSTSPSTPSPATSTTAPSWPVHKATLERLLDISGTLPLDQTLELTPIQAWHCIAQTPNFHMLQVNFLHHMSDKLLAQVKCYGFGAVVKRDFLMKLLAELVR</sequence>
<dbReference type="STRING" id="5601.A0A0D2D7V8"/>
<dbReference type="Gene3D" id="1.20.5.170">
    <property type="match status" value="1"/>
</dbReference>
<evidence type="ECO:0000256" key="2">
    <source>
        <dbReference type="ARBA" id="ARBA00023242"/>
    </source>
</evidence>
<feature type="coiled-coil region" evidence="3">
    <location>
        <begin position="38"/>
        <end position="79"/>
    </location>
</feature>
<comment type="subcellular location">
    <subcellularLocation>
        <location evidence="1">Nucleus</location>
    </subcellularLocation>
</comment>
<dbReference type="PANTHER" id="PTHR40621:SF6">
    <property type="entry name" value="AP-1-LIKE TRANSCRIPTION FACTOR YAP1-RELATED"/>
    <property type="match status" value="1"/>
</dbReference>
<evidence type="ECO:0000313" key="7">
    <source>
        <dbReference type="Proteomes" id="UP000054266"/>
    </source>
</evidence>
<evidence type="ECO:0000259" key="5">
    <source>
        <dbReference type="PROSITE" id="PS50217"/>
    </source>
</evidence>
<dbReference type="SMART" id="SM00338">
    <property type="entry name" value="BRLZ"/>
    <property type="match status" value="1"/>
</dbReference>
<dbReference type="CDD" id="cd14688">
    <property type="entry name" value="bZIP_YAP"/>
    <property type="match status" value="1"/>
</dbReference>
<dbReference type="PROSITE" id="PS50217">
    <property type="entry name" value="BZIP"/>
    <property type="match status" value="1"/>
</dbReference>
<evidence type="ECO:0000256" key="3">
    <source>
        <dbReference type="SAM" id="Coils"/>
    </source>
</evidence>
<evidence type="ECO:0000256" key="4">
    <source>
        <dbReference type="SAM" id="MobiDB-lite"/>
    </source>
</evidence>
<evidence type="ECO:0000313" key="6">
    <source>
        <dbReference type="EMBL" id="KIW73661.1"/>
    </source>
</evidence>
<accession>A0A0D2D7V8</accession>
<keyword evidence="7" id="KW-1185">Reference proteome</keyword>
<feature type="region of interest" description="Disordered" evidence="4">
    <location>
        <begin position="241"/>
        <end position="260"/>
    </location>
</feature>
<dbReference type="EMBL" id="KN846956">
    <property type="protein sequence ID" value="KIW73661.1"/>
    <property type="molecule type" value="Genomic_DNA"/>
</dbReference>
<keyword evidence="3" id="KW-0175">Coiled coil</keyword>
<dbReference type="InterPro" id="IPR050936">
    <property type="entry name" value="AP-1-like"/>
</dbReference>
<proteinExistence type="predicted"/>
<dbReference type="GO" id="GO:0000976">
    <property type="term" value="F:transcription cis-regulatory region binding"/>
    <property type="evidence" value="ECO:0007669"/>
    <property type="project" value="InterPro"/>
</dbReference>
<dbReference type="GO" id="GO:0090575">
    <property type="term" value="C:RNA polymerase II transcription regulator complex"/>
    <property type="evidence" value="ECO:0007669"/>
    <property type="project" value="TreeGrafter"/>
</dbReference>
<dbReference type="InterPro" id="IPR004827">
    <property type="entry name" value="bZIP"/>
</dbReference>
<feature type="region of interest" description="Disordered" evidence="4">
    <location>
        <begin position="80"/>
        <end position="101"/>
    </location>
</feature>
<dbReference type="SUPFAM" id="SSF57959">
    <property type="entry name" value="Leucine zipper domain"/>
    <property type="match status" value="1"/>
</dbReference>
<dbReference type="PANTHER" id="PTHR40621">
    <property type="entry name" value="TRANSCRIPTION FACTOR KAPC-RELATED"/>
    <property type="match status" value="1"/>
</dbReference>
<keyword evidence="2" id="KW-0539">Nucleus</keyword>
<dbReference type="AlphaFoldDB" id="A0A0D2D7V8"/>
<dbReference type="Proteomes" id="UP000054266">
    <property type="component" value="Unassembled WGS sequence"/>
</dbReference>
<feature type="domain" description="BZIP" evidence="5">
    <location>
        <begin position="13"/>
        <end position="76"/>
    </location>
</feature>
<dbReference type="InterPro" id="IPR046347">
    <property type="entry name" value="bZIP_sf"/>
</dbReference>
<organism evidence="6 7">
    <name type="scientific">Phialophora macrospora</name>
    <dbReference type="NCBI Taxonomy" id="1851006"/>
    <lineage>
        <taxon>Eukaryota</taxon>
        <taxon>Fungi</taxon>
        <taxon>Dikarya</taxon>
        <taxon>Ascomycota</taxon>
        <taxon>Pezizomycotina</taxon>
        <taxon>Eurotiomycetes</taxon>
        <taxon>Chaetothyriomycetidae</taxon>
        <taxon>Chaetothyriales</taxon>
        <taxon>Herpotrichiellaceae</taxon>
        <taxon>Phialophora</taxon>
    </lineage>
</organism>
<protein>
    <recommendedName>
        <fullName evidence="5">BZIP domain-containing protein</fullName>
    </recommendedName>
</protein>
<dbReference type="HOGENOM" id="CLU_036934_2_0_1"/>
<evidence type="ECO:0000256" key="1">
    <source>
        <dbReference type="ARBA" id="ARBA00004123"/>
    </source>
</evidence>